<gene>
    <name evidence="3" type="ORF">FZC74_14030</name>
</gene>
<organism evidence="3 4">
    <name type="scientific">Sutcliffiella horikoshii</name>
    <dbReference type="NCBI Taxonomy" id="79883"/>
    <lineage>
        <taxon>Bacteria</taxon>
        <taxon>Bacillati</taxon>
        <taxon>Bacillota</taxon>
        <taxon>Bacilli</taxon>
        <taxon>Bacillales</taxon>
        <taxon>Bacillaceae</taxon>
        <taxon>Sutcliffiella</taxon>
    </lineage>
</organism>
<dbReference type="GO" id="GO:0006508">
    <property type="term" value="P:proteolysis"/>
    <property type="evidence" value="ECO:0007669"/>
    <property type="project" value="InterPro"/>
</dbReference>
<dbReference type="RefSeq" id="WP_148966325.1">
    <property type="nucleotide sequence ID" value="NZ_VTEU01000005.1"/>
</dbReference>
<evidence type="ECO:0000313" key="4">
    <source>
        <dbReference type="Proteomes" id="UP000323393"/>
    </source>
</evidence>
<accession>A0AA94WLQ5</accession>
<evidence type="ECO:0000259" key="2">
    <source>
        <dbReference type="Pfam" id="PF05362"/>
    </source>
</evidence>
<dbReference type="GO" id="GO:0004176">
    <property type="term" value="F:ATP-dependent peptidase activity"/>
    <property type="evidence" value="ECO:0007669"/>
    <property type="project" value="InterPro"/>
</dbReference>
<sequence>MNKEFEMKNQNLPFVATILLYLTELCLYLAGFISGTFLVKFLLFMGVIFIIFLFIIRKTTISKRAFVYSTILSLLLLIYELPLTLFGENDYLVTRYSEPEELIKGSSIYLLSVQIDHISNVSNEQEIRAMYNDNQRVYEIIPGTNFKFYKDKNLSIFEFIGLYKSEVEKSFENVTTYLKTSSYSIDEFFTRDENIGSSAGLALVLSSNIDQGKFQNNIPIAVTGAISKTGEVKKVGGIKEKIQIANEDEFTHMIIPIGNLTEANEVKERLNLTIEIIGVRDVDEAIKIIRGLN</sequence>
<protein>
    <recommendedName>
        <fullName evidence="2">Lon proteolytic domain-containing protein</fullName>
    </recommendedName>
</protein>
<dbReference type="EMBL" id="VTEU01000005">
    <property type="protein sequence ID" value="TYS58106.1"/>
    <property type="molecule type" value="Genomic_DNA"/>
</dbReference>
<feature type="transmembrane region" description="Helical" evidence="1">
    <location>
        <begin position="65"/>
        <end position="87"/>
    </location>
</feature>
<dbReference type="Gene3D" id="3.30.230.10">
    <property type="match status" value="1"/>
</dbReference>
<evidence type="ECO:0000313" key="3">
    <source>
        <dbReference type="EMBL" id="TYS58106.1"/>
    </source>
</evidence>
<dbReference type="Proteomes" id="UP000323393">
    <property type="component" value="Unassembled WGS sequence"/>
</dbReference>
<dbReference type="GO" id="GO:0004252">
    <property type="term" value="F:serine-type endopeptidase activity"/>
    <property type="evidence" value="ECO:0007669"/>
    <property type="project" value="InterPro"/>
</dbReference>
<proteinExistence type="predicted"/>
<dbReference type="InterPro" id="IPR014721">
    <property type="entry name" value="Ribsml_uS5_D2-typ_fold_subgr"/>
</dbReference>
<feature type="transmembrane region" description="Helical" evidence="1">
    <location>
        <begin position="12"/>
        <end position="31"/>
    </location>
</feature>
<dbReference type="GO" id="GO:0005524">
    <property type="term" value="F:ATP binding"/>
    <property type="evidence" value="ECO:0007669"/>
    <property type="project" value="InterPro"/>
</dbReference>
<feature type="domain" description="Lon proteolytic" evidence="2">
    <location>
        <begin position="196"/>
        <end position="288"/>
    </location>
</feature>
<dbReference type="InterPro" id="IPR020568">
    <property type="entry name" value="Ribosomal_Su5_D2-typ_SF"/>
</dbReference>
<dbReference type="InterPro" id="IPR027065">
    <property type="entry name" value="Lon_Prtase"/>
</dbReference>
<keyword evidence="1" id="KW-1133">Transmembrane helix</keyword>
<comment type="caution">
    <text evidence="3">The sequence shown here is derived from an EMBL/GenBank/DDBJ whole genome shotgun (WGS) entry which is preliminary data.</text>
</comment>
<name>A0AA94WLQ5_9BACI</name>
<evidence type="ECO:0000256" key="1">
    <source>
        <dbReference type="SAM" id="Phobius"/>
    </source>
</evidence>
<dbReference type="Pfam" id="PF05362">
    <property type="entry name" value="Lon_C"/>
    <property type="match status" value="1"/>
</dbReference>
<dbReference type="InterPro" id="IPR008269">
    <property type="entry name" value="Lon_proteolytic"/>
</dbReference>
<dbReference type="PANTHER" id="PTHR10046">
    <property type="entry name" value="ATP DEPENDENT LON PROTEASE FAMILY MEMBER"/>
    <property type="match status" value="1"/>
</dbReference>
<keyword evidence="1" id="KW-0472">Membrane</keyword>
<dbReference type="SUPFAM" id="SSF54211">
    <property type="entry name" value="Ribosomal protein S5 domain 2-like"/>
    <property type="match status" value="1"/>
</dbReference>
<feature type="transmembrane region" description="Helical" evidence="1">
    <location>
        <begin position="37"/>
        <end position="56"/>
    </location>
</feature>
<dbReference type="AlphaFoldDB" id="A0AA94WLQ5"/>
<reference evidence="3 4" key="1">
    <citation type="submission" date="2019-08" db="EMBL/GenBank/DDBJ databases">
        <title>Bacillus genomes from the desert of Cuatro Cienegas, Coahuila.</title>
        <authorList>
            <person name="Olmedo-Alvarez G."/>
        </authorList>
    </citation>
    <scope>NUCLEOTIDE SEQUENCE [LARGE SCALE GENOMIC DNA]</scope>
    <source>
        <strain evidence="3 4">CH88_3T</strain>
    </source>
</reference>
<dbReference type="GO" id="GO:0030163">
    <property type="term" value="P:protein catabolic process"/>
    <property type="evidence" value="ECO:0007669"/>
    <property type="project" value="InterPro"/>
</dbReference>
<keyword evidence="1" id="KW-0812">Transmembrane</keyword>